<protein>
    <recommendedName>
        <fullName evidence="5">Fragile X mental retardation protein</fullName>
    </recommendedName>
</protein>
<evidence type="ECO:0000313" key="3">
    <source>
        <dbReference type="EMBL" id="KAA3675137.1"/>
    </source>
</evidence>
<dbReference type="GO" id="GO:0048513">
    <property type="term" value="P:animal organ development"/>
    <property type="evidence" value="ECO:0007669"/>
    <property type="project" value="TreeGrafter"/>
</dbReference>
<dbReference type="Gene3D" id="3.30.1370.10">
    <property type="entry name" value="K Homology domain, type 1"/>
    <property type="match status" value="1"/>
</dbReference>
<dbReference type="GO" id="GO:0099577">
    <property type="term" value="P:regulation of translation at presynapse, modulating synaptic transmission"/>
    <property type="evidence" value="ECO:0007669"/>
    <property type="project" value="TreeGrafter"/>
</dbReference>
<dbReference type="GO" id="GO:0043488">
    <property type="term" value="P:regulation of mRNA stability"/>
    <property type="evidence" value="ECO:0007669"/>
    <property type="project" value="TreeGrafter"/>
</dbReference>
<dbReference type="PROSITE" id="PS50084">
    <property type="entry name" value="KH_TYPE_1"/>
    <property type="match status" value="1"/>
</dbReference>
<sequence length="869" mass="93976">MLECCTAHFLGISWSNLYTFFHNSSECLTVLVGALRYPVISLQMPIPVEQVGGERQRIPAVLVKIEKSCGFIKYTSRSTPVKVSLSELQLAPSAFEPCKEDVFSHTEVGGANATATVNSEATHHFQPREFADIWLNTEATAREITATSENTDTATHVAFHGAWWPGRVLTVQGGFAHVEVAAPLVENGLDDVSAHIVPHLVRMSSTLLPFRSTLVRLEEIRAPWTGRPNDHRPPTLPGDHLTQVVTKENFPEPFPLTAPGILHRHTICIPAYLARLATSADSHSALIKFCDAPCLIQCDPEPFLSSVLAKRILSDSDSAAISGRQTPCAELEVSIPAMTVSADSQPTASPSWPSAGAIAQSTLLNTPNVAGTLSSAAVTDPALLLEGLPGANGPLVLLHIWSGSPEAIRRAALLELAHVRILVFRYHVMRKLSNGEPGELDLADSTDAPTENGDAPVMHCKPISIPVQASSDDSTSGDRAGGMMIGYSAQFRIQPQLVGLAIGFRGATIQEARALPGVRAVDLLHDGIVHVEAETVEACQSVRNLLDFTEAEIPVSPRLASRLIGSKGMNIRKLAASAGVRRALLLDPLARKRRQEQQQLNQRQTSITLSDREHSETTNDTGKSSQSANDDKAVDSEHDTDSSDVSNDGSSVAKNEKLPPPAFYLLGTRSAVAKMRLLLEFQADNWNELDELEETRRSLFSQLRLSTQSSGSGMETLPRGPPAGFRGRGRLMSGQGSSVEGGLEHESSNQKPNMRPPYNPRGRGGAGQNGGRSNNFNRQPSGTSNGVADTAAFIQLGFNSITYCNTDFFPQKMHTMEMGLVRQSNPVAKPTHKQMAGSLEAPEVVVAFAQGTNLFPRRNHTDHLTRRPY</sequence>
<dbReference type="Proteomes" id="UP000324629">
    <property type="component" value="Unassembled WGS sequence"/>
</dbReference>
<proteinExistence type="predicted"/>
<gene>
    <name evidence="3" type="ORF">DEA37_0004711</name>
</gene>
<evidence type="ECO:0000313" key="4">
    <source>
        <dbReference type="Proteomes" id="UP000324629"/>
    </source>
</evidence>
<dbReference type="GO" id="GO:0005634">
    <property type="term" value="C:nucleus"/>
    <property type="evidence" value="ECO:0007669"/>
    <property type="project" value="TreeGrafter"/>
</dbReference>
<keyword evidence="4" id="KW-1185">Reference proteome</keyword>
<dbReference type="GO" id="GO:0051028">
    <property type="term" value="P:mRNA transport"/>
    <property type="evidence" value="ECO:0007669"/>
    <property type="project" value="TreeGrafter"/>
</dbReference>
<comment type="caution">
    <text evidence="3">The sequence shown here is derived from an EMBL/GenBank/DDBJ whole genome shotgun (WGS) entry which is preliminary data.</text>
</comment>
<dbReference type="EMBL" id="QNGE01002703">
    <property type="protein sequence ID" value="KAA3675137.1"/>
    <property type="molecule type" value="Genomic_DNA"/>
</dbReference>
<keyword evidence="1" id="KW-0694">RNA-binding</keyword>
<organism evidence="3 4">
    <name type="scientific">Paragonimus westermani</name>
    <dbReference type="NCBI Taxonomy" id="34504"/>
    <lineage>
        <taxon>Eukaryota</taxon>
        <taxon>Metazoa</taxon>
        <taxon>Spiralia</taxon>
        <taxon>Lophotrochozoa</taxon>
        <taxon>Platyhelminthes</taxon>
        <taxon>Trematoda</taxon>
        <taxon>Digenea</taxon>
        <taxon>Plagiorchiida</taxon>
        <taxon>Troglotremata</taxon>
        <taxon>Troglotrematidae</taxon>
        <taxon>Paragonimus</taxon>
    </lineage>
</organism>
<dbReference type="GO" id="GO:0010494">
    <property type="term" value="C:cytoplasmic stress granule"/>
    <property type="evidence" value="ECO:0007669"/>
    <property type="project" value="TreeGrafter"/>
</dbReference>
<dbReference type="GO" id="GO:0045727">
    <property type="term" value="P:positive regulation of translation"/>
    <property type="evidence" value="ECO:0007669"/>
    <property type="project" value="TreeGrafter"/>
</dbReference>
<dbReference type="PANTHER" id="PTHR10603">
    <property type="entry name" value="FRAGILE X MENTAL RETARDATION SYNDROME-RELATED PROTEIN"/>
    <property type="match status" value="1"/>
</dbReference>
<dbReference type="GO" id="GO:0003730">
    <property type="term" value="F:mRNA 3'-UTR binding"/>
    <property type="evidence" value="ECO:0007669"/>
    <property type="project" value="TreeGrafter"/>
</dbReference>
<dbReference type="GO" id="GO:0098793">
    <property type="term" value="C:presynapse"/>
    <property type="evidence" value="ECO:0007669"/>
    <property type="project" value="GOC"/>
</dbReference>
<dbReference type="GO" id="GO:0043005">
    <property type="term" value="C:neuron projection"/>
    <property type="evidence" value="ECO:0007669"/>
    <property type="project" value="TreeGrafter"/>
</dbReference>
<dbReference type="GO" id="GO:0045182">
    <property type="term" value="F:translation regulator activity"/>
    <property type="evidence" value="ECO:0007669"/>
    <property type="project" value="TreeGrafter"/>
</dbReference>
<reference evidence="3" key="1">
    <citation type="journal article" date="2019" name="Gigascience">
        <title>Whole-genome sequence of the oriental lung fluke Paragonimus westermani.</title>
        <authorList>
            <person name="Oey H."/>
            <person name="Zakrzewski M."/>
            <person name="Narain K."/>
            <person name="Devi K.R."/>
            <person name="Agatsuma T."/>
            <person name="Nawaratna S."/>
            <person name="Gobert G.N."/>
            <person name="Jones M.K."/>
            <person name="Ragan M.A."/>
            <person name="McManus D.P."/>
            <person name="Krause L."/>
        </authorList>
    </citation>
    <scope>NUCLEOTIDE SEQUENCE [LARGE SCALE GENOMIC DNA]</scope>
    <source>
        <strain evidence="3">IND2009</strain>
    </source>
</reference>
<feature type="compositionally biased region" description="Basic and acidic residues" evidence="2">
    <location>
        <begin position="629"/>
        <end position="641"/>
    </location>
</feature>
<accession>A0A5J4NHS0</accession>
<dbReference type="AlphaFoldDB" id="A0A5J4NHS0"/>
<dbReference type="InterPro" id="IPR036612">
    <property type="entry name" value="KH_dom_type_1_sf"/>
</dbReference>
<dbReference type="InterPro" id="IPR040148">
    <property type="entry name" value="FMR1"/>
</dbReference>
<feature type="compositionally biased region" description="Polar residues" evidence="2">
    <location>
        <begin position="618"/>
        <end position="628"/>
    </location>
</feature>
<dbReference type="PANTHER" id="PTHR10603:SF7">
    <property type="entry name" value="FRAGILE X MESSENGER RIBONUCLEOPROTEIN 1 HOMOLOG"/>
    <property type="match status" value="1"/>
</dbReference>
<feature type="region of interest" description="Disordered" evidence="2">
    <location>
        <begin position="595"/>
        <end position="660"/>
    </location>
</feature>
<feature type="region of interest" description="Disordered" evidence="2">
    <location>
        <begin position="706"/>
        <end position="784"/>
    </location>
</feature>
<name>A0A5J4NHS0_9TREM</name>
<evidence type="ECO:0000256" key="2">
    <source>
        <dbReference type="SAM" id="MobiDB-lite"/>
    </source>
</evidence>
<evidence type="ECO:0008006" key="5">
    <source>
        <dbReference type="Google" id="ProtNLM"/>
    </source>
</evidence>
<dbReference type="GO" id="GO:0048170">
    <property type="term" value="P:positive regulation of long-term neuronal synaptic plasticity"/>
    <property type="evidence" value="ECO:0007669"/>
    <property type="project" value="TreeGrafter"/>
</dbReference>
<evidence type="ECO:0000256" key="1">
    <source>
        <dbReference type="PROSITE-ProRule" id="PRU00117"/>
    </source>
</evidence>
<dbReference type="CDD" id="cd22426">
    <property type="entry name" value="KH_I_FMR1_FXR_rpt2"/>
    <property type="match status" value="1"/>
</dbReference>